<dbReference type="EMBL" id="GISG01111035">
    <property type="protein sequence ID" value="MBA4638858.1"/>
    <property type="molecule type" value="Transcribed_RNA"/>
</dbReference>
<keyword evidence="2" id="KW-1133">Transmembrane helix</keyword>
<reference evidence="3" key="1">
    <citation type="journal article" date="2013" name="J. Plant Res.">
        <title>Effect of fungi and light on seed germination of three Opuntia species from semiarid lands of central Mexico.</title>
        <authorList>
            <person name="Delgado-Sanchez P."/>
            <person name="Jimenez-Bremont J.F."/>
            <person name="Guerrero-Gonzalez Mde L."/>
            <person name="Flores J."/>
        </authorList>
    </citation>
    <scope>NUCLEOTIDE SEQUENCE</scope>
    <source>
        <tissue evidence="3">Cladode</tissue>
    </source>
</reference>
<dbReference type="AlphaFoldDB" id="A0A7C8ZAZ1"/>
<feature type="compositionally biased region" description="Low complexity" evidence="1">
    <location>
        <begin position="1"/>
        <end position="26"/>
    </location>
</feature>
<reference evidence="3" key="2">
    <citation type="submission" date="2020-07" db="EMBL/GenBank/DDBJ databases">
        <authorList>
            <person name="Vera ALvarez R."/>
            <person name="Arias-Moreno D.M."/>
            <person name="Jimenez-Jacinto V."/>
            <person name="Jimenez-Bremont J.F."/>
            <person name="Swaminathan K."/>
            <person name="Moose S.P."/>
            <person name="Guerrero-Gonzalez M.L."/>
            <person name="Marino-Ramirez L."/>
            <person name="Landsman D."/>
            <person name="Rodriguez-Kessler M."/>
            <person name="Delgado-Sanchez P."/>
        </authorList>
    </citation>
    <scope>NUCLEOTIDE SEQUENCE</scope>
    <source>
        <tissue evidence="3">Cladode</tissue>
    </source>
</reference>
<proteinExistence type="predicted"/>
<feature type="transmembrane region" description="Helical" evidence="2">
    <location>
        <begin position="84"/>
        <end position="106"/>
    </location>
</feature>
<evidence type="ECO:0000256" key="2">
    <source>
        <dbReference type="SAM" id="Phobius"/>
    </source>
</evidence>
<protein>
    <submittedName>
        <fullName evidence="3">Uncharacterized protein</fullName>
    </submittedName>
</protein>
<organism evidence="3">
    <name type="scientific">Opuntia streptacantha</name>
    <name type="common">Prickly pear cactus</name>
    <name type="synonym">Opuntia cardona</name>
    <dbReference type="NCBI Taxonomy" id="393608"/>
    <lineage>
        <taxon>Eukaryota</taxon>
        <taxon>Viridiplantae</taxon>
        <taxon>Streptophyta</taxon>
        <taxon>Embryophyta</taxon>
        <taxon>Tracheophyta</taxon>
        <taxon>Spermatophyta</taxon>
        <taxon>Magnoliopsida</taxon>
        <taxon>eudicotyledons</taxon>
        <taxon>Gunneridae</taxon>
        <taxon>Pentapetalae</taxon>
        <taxon>Caryophyllales</taxon>
        <taxon>Cactineae</taxon>
        <taxon>Cactaceae</taxon>
        <taxon>Opuntioideae</taxon>
        <taxon>Opuntia</taxon>
    </lineage>
</organism>
<feature type="region of interest" description="Disordered" evidence="1">
    <location>
        <begin position="1"/>
        <end position="30"/>
    </location>
</feature>
<keyword evidence="2" id="KW-0812">Transmembrane</keyword>
<name>A0A7C8ZAZ1_OPUST</name>
<keyword evidence="2" id="KW-0472">Membrane</keyword>
<evidence type="ECO:0000313" key="3">
    <source>
        <dbReference type="EMBL" id="MBA4638858.1"/>
    </source>
</evidence>
<sequence length="109" mass="11910">MSILPSHTHQGSASSSSFSAPQNPNFDDGLSIEFDGDLLQQRLVHPTQLSPSSNIASLRISDPQSSASMPNSVSGDPNVPIARIWDYGLVVINWVFSYGFFFFFFVGNL</sequence>
<accession>A0A7C8ZAZ1</accession>
<evidence type="ECO:0000256" key="1">
    <source>
        <dbReference type="SAM" id="MobiDB-lite"/>
    </source>
</evidence>